<keyword evidence="2" id="KW-1003">Cell membrane</keyword>
<name>A0A348B332_9CREN</name>
<sequence>MKLEEFRKELEGMGLEDLLLGIGLGVAMGLSLAAPPGPVNALIATEAAKSPLHGTSVGVGAMTADAVFMTITLIIGRFLPSFVIHSLFLAGGGVMLYLAYDVWRSKGPSGRGKKGNFVVGLGMGLSNPFQITWWLTAGLFMIREISLTTIPGFFAGILLWIFSFPLTIHKIRARYKYIKYASATILLLFGAYMLYIGVAYALKTT</sequence>
<reference evidence="9" key="2">
    <citation type="submission" date="2018-04" db="EMBL/GenBank/DDBJ databases">
        <title>Complete genome sequence of Sulfodiicoccus acidiphilus strain HS-1.</title>
        <authorList>
            <person name="Sakai H.D."/>
            <person name="Kurosawa N."/>
        </authorList>
    </citation>
    <scope>NUCLEOTIDE SEQUENCE [LARGE SCALE GENOMIC DNA]</scope>
    <source>
        <strain evidence="9">HS-1</strain>
    </source>
</reference>
<feature type="transmembrane region" description="Helical" evidence="6">
    <location>
        <begin position="55"/>
        <end position="76"/>
    </location>
</feature>
<dbReference type="GO" id="GO:0005886">
    <property type="term" value="C:plasma membrane"/>
    <property type="evidence" value="ECO:0007669"/>
    <property type="project" value="UniProtKB-SubCell"/>
</dbReference>
<evidence type="ECO:0000256" key="6">
    <source>
        <dbReference type="SAM" id="Phobius"/>
    </source>
</evidence>
<evidence type="ECO:0000313" key="9">
    <source>
        <dbReference type="Proteomes" id="UP000276741"/>
    </source>
</evidence>
<feature type="transmembrane region" description="Helical" evidence="6">
    <location>
        <begin position="82"/>
        <end position="103"/>
    </location>
</feature>
<keyword evidence="4 6" id="KW-1133">Transmembrane helix</keyword>
<keyword evidence="3 6" id="KW-0812">Transmembrane</keyword>
<dbReference type="Proteomes" id="UP000276741">
    <property type="component" value="Chromosome"/>
</dbReference>
<dbReference type="KEGG" id="sacd:HS1genome_0973"/>
<reference evidence="7" key="3">
    <citation type="journal article" date="2019" name="BMC Res. Notes">
        <title>Complete genome sequence of the Sulfodiicoccus acidiphilus strain HS-1T, the first crenarchaeon that lacks polB3, isolated from an acidic hot spring in Ohwaku-dani, Hakone, Japan.</title>
        <authorList>
            <person name="Sakai H.D."/>
            <person name="Kurosawa N."/>
        </authorList>
    </citation>
    <scope>NUCLEOTIDE SEQUENCE</scope>
    <source>
        <strain evidence="7">HS-1</strain>
    </source>
</reference>
<dbReference type="EMBL" id="AP018553">
    <property type="protein sequence ID" value="BBD72584.1"/>
    <property type="molecule type" value="Genomic_DNA"/>
</dbReference>
<evidence type="ECO:0000256" key="3">
    <source>
        <dbReference type="ARBA" id="ARBA00022692"/>
    </source>
</evidence>
<evidence type="ECO:0000256" key="4">
    <source>
        <dbReference type="ARBA" id="ARBA00022989"/>
    </source>
</evidence>
<feature type="transmembrane region" description="Helical" evidence="6">
    <location>
        <begin position="20"/>
        <end position="43"/>
    </location>
</feature>
<organism evidence="7 9">
    <name type="scientific">Sulfodiicoccus acidiphilus</name>
    <dbReference type="NCBI Taxonomy" id="1670455"/>
    <lineage>
        <taxon>Archaea</taxon>
        <taxon>Thermoproteota</taxon>
        <taxon>Thermoprotei</taxon>
        <taxon>Sulfolobales</taxon>
        <taxon>Sulfolobaceae</taxon>
        <taxon>Sulfodiicoccus</taxon>
    </lineage>
</organism>
<evidence type="ECO:0000256" key="1">
    <source>
        <dbReference type="ARBA" id="ARBA00004651"/>
    </source>
</evidence>
<feature type="transmembrane region" description="Helical" evidence="6">
    <location>
        <begin position="147"/>
        <end position="168"/>
    </location>
</feature>
<evidence type="ECO:0000313" key="7">
    <source>
        <dbReference type="EMBL" id="BBD72584.1"/>
    </source>
</evidence>
<dbReference type="Pfam" id="PF01810">
    <property type="entry name" value="LysE"/>
    <property type="match status" value="1"/>
</dbReference>
<dbReference type="AlphaFoldDB" id="A0A348B332"/>
<dbReference type="Proteomes" id="UP000616143">
    <property type="component" value="Unassembled WGS sequence"/>
</dbReference>
<evidence type="ECO:0000313" key="8">
    <source>
        <dbReference type="EMBL" id="GGT93510.1"/>
    </source>
</evidence>
<reference evidence="8" key="4">
    <citation type="submission" date="2020-09" db="EMBL/GenBank/DDBJ databases">
        <authorList>
            <person name="Sun Q."/>
            <person name="Ohkuma M."/>
        </authorList>
    </citation>
    <scope>NUCLEOTIDE SEQUENCE</scope>
    <source>
        <strain evidence="8">JCM 31740</strain>
    </source>
</reference>
<reference evidence="8" key="1">
    <citation type="journal article" date="2014" name="Int. J. Syst. Evol. Microbiol.">
        <title>Complete genome sequence of Corynebacterium casei LMG S-19264T (=DSM 44701T), isolated from a smear-ripened cheese.</title>
        <authorList>
            <consortium name="US DOE Joint Genome Institute (JGI-PGF)"/>
            <person name="Walter F."/>
            <person name="Albersmeier A."/>
            <person name="Kalinowski J."/>
            <person name="Ruckert C."/>
        </authorList>
    </citation>
    <scope>NUCLEOTIDE SEQUENCE</scope>
    <source>
        <strain evidence="8">JCM 31740</strain>
    </source>
</reference>
<dbReference type="GO" id="GO:0006865">
    <property type="term" value="P:amino acid transport"/>
    <property type="evidence" value="ECO:0007669"/>
    <property type="project" value="InterPro"/>
</dbReference>
<dbReference type="PANTHER" id="PTHR38825:SF2">
    <property type="entry name" value="LYSINE TRANSPORTER LYSE"/>
    <property type="match status" value="1"/>
</dbReference>
<dbReference type="PANTHER" id="PTHR38825">
    <property type="entry name" value="LYSINE EXPORTER PROTEIN (LYSE/YGGA)"/>
    <property type="match status" value="1"/>
</dbReference>
<evidence type="ECO:0000256" key="2">
    <source>
        <dbReference type="ARBA" id="ARBA00022475"/>
    </source>
</evidence>
<dbReference type="RefSeq" id="WP_373286768.1">
    <property type="nucleotide sequence ID" value="NZ_AP018553.1"/>
</dbReference>
<comment type="subcellular location">
    <subcellularLocation>
        <location evidence="1">Cell membrane</location>
        <topology evidence="1">Multi-pass membrane protein</topology>
    </subcellularLocation>
</comment>
<evidence type="ECO:0000256" key="5">
    <source>
        <dbReference type="ARBA" id="ARBA00023136"/>
    </source>
</evidence>
<keyword evidence="5 6" id="KW-0472">Membrane</keyword>
<keyword evidence="9" id="KW-1185">Reference proteome</keyword>
<feature type="transmembrane region" description="Helical" evidence="6">
    <location>
        <begin position="180"/>
        <end position="202"/>
    </location>
</feature>
<feature type="transmembrane region" description="Helical" evidence="6">
    <location>
        <begin position="115"/>
        <end position="135"/>
    </location>
</feature>
<protein>
    <submittedName>
        <fullName evidence="7">Lysine transporter LysE</fullName>
    </submittedName>
</protein>
<proteinExistence type="predicted"/>
<accession>A0A348B332</accession>
<dbReference type="EMBL" id="BMQS01000007">
    <property type="protein sequence ID" value="GGT93510.1"/>
    <property type="molecule type" value="Genomic_DNA"/>
</dbReference>
<dbReference type="InterPro" id="IPR001123">
    <property type="entry name" value="LeuE-type"/>
</dbReference>
<dbReference type="GeneID" id="38666476"/>
<gene>
    <name evidence="8" type="ORF">GCM10007116_09020</name>
    <name evidence="7" type="ORF">HS1genome_0973</name>
</gene>